<dbReference type="EMBL" id="RBXO01000001">
    <property type="protein sequence ID" value="RKT52973.1"/>
    <property type="molecule type" value="Genomic_DNA"/>
</dbReference>
<dbReference type="Proteomes" id="UP000282084">
    <property type="component" value="Unassembled WGS sequence"/>
</dbReference>
<keyword evidence="2" id="KW-1185">Reference proteome</keyword>
<sequence length="306" mass="33695">MVGSDSFKTTRTPRTYRGRMIEEARSFLWLNARALEQRRFAAMFDGGPVEPVVAAVAAYRNEDGGFGHALEPDGRGPTSQPLHTYTALRVCRDVGDDRFVAGAADFIASVANADGGVPNCLATAADHPRAPWWQVSADSDLLMTALVVSAFHEFGFDHPWLARATGFCWARITSLTASHPYEANACATFLDHVPDRARAEREAERLGALVRETGLVDLGDGQAPAGYAAGETHKPLHYASSPDSLARRWFTDEEVERDLDRLAGEQQDDGGWTFPWPAWTPVTTYEWRPVVTIEALRTLRAYGRTS</sequence>
<comment type="caution">
    <text evidence="1">The sequence shown here is derived from an EMBL/GenBank/DDBJ whole genome shotgun (WGS) entry which is preliminary data.</text>
</comment>
<organism evidence="1 2">
    <name type="scientific">Saccharothrix australiensis</name>
    <dbReference type="NCBI Taxonomy" id="2072"/>
    <lineage>
        <taxon>Bacteria</taxon>
        <taxon>Bacillati</taxon>
        <taxon>Actinomycetota</taxon>
        <taxon>Actinomycetes</taxon>
        <taxon>Pseudonocardiales</taxon>
        <taxon>Pseudonocardiaceae</taxon>
        <taxon>Saccharothrix</taxon>
    </lineage>
</organism>
<evidence type="ECO:0000313" key="1">
    <source>
        <dbReference type="EMBL" id="RKT52973.1"/>
    </source>
</evidence>
<evidence type="ECO:0008006" key="3">
    <source>
        <dbReference type="Google" id="ProtNLM"/>
    </source>
</evidence>
<proteinExistence type="predicted"/>
<dbReference type="SUPFAM" id="SSF48239">
    <property type="entry name" value="Terpenoid cyclases/Protein prenyltransferases"/>
    <property type="match status" value="1"/>
</dbReference>
<dbReference type="AlphaFoldDB" id="A0A495VWM3"/>
<reference evidence="1 2" key="1">
    <citation type="submission" date="2018-10" db="EMBL/GenBank/DDBJ databases">
        <title>Sequencing the genomes of 1000 actinobacteria strains.</title>
        <authorList>
            <person name="Klenk H.-P."/>
        </authorList>
    </citation>
    <scope>NUCLEOTIDE SEQUENCE [LARGE SCALE GENOMIC DNA]</scope>
    <source>
        <strain evidence="1 2">DSM 43800</strain>
    </source>
</reference>
<protein>
    <recommendedName>
        <fullName evidence="3">Prenyltransferase/squalene oxidase-like repeat protein</fullName>
    </recommendedName>
</protein>
<dbReference type="InterPro" id="IPR008930">
    <property type="entry name" value="Terpenoid_cyclase/PrenylTrfase"/>
</dbReference>
<accession>A0A495VWM3</accession>
<name>A0A495VWM3_9PSEU</name>
<dbReference type="Gene3D" id="1.50.10.20">
    <property type="match status" value="1"/>
</dbReference>
<evidence type="ECO:0000313" key="2">
    <source>
        <dbReference type="Proteomes" id="UP000282084"/>
    </source>
</evidence>
<gene>
    <name evidence="1" type="ORF">C8E97_1516</name>
</gene>